<dbReference type="EMBL" id="WIXP02000015">
    <property type="protein sequence ID" value="KAF6199302.1"/>
    <property type="molecule type" value="Genomic_DNA"/>
</dbReference>
<comment type="similarity">
    <text evidence="6 9">Belongs to the steroid 5-alpha reductase family. Polyprenal reductase subfamily.</text>
</comment>
<keyword evidence="9" id="KW-0256">Endoplasmic reticulum</keyword>
<feature type="domain" description="3-oxo-5-alpha-steroid 4-dehydrogenase C-terminal" evidence="10">
    <location>
        <begin position="193"/>
        <end position="304"/>
    </location>
</feature>
<dbReference type="PANTHER" id="PTHR14624">
    <property type="entry name" value="DFG10 PROTEIN"/>
    <property type="match status" value="1"/>
</dbReference>
<dbReference type="Proteomes" id="UP000466442">
    <property type="component" value="Unassembled WGS sequence"/>
</dbReference>
<evidence type="ECO:0000256" key="7">
    <source>
        <dbReference type="ARBA" id="ARBA00047186"/>
    </source>
</evidence>
<dbReference type="GO" id="GO:0102389">
    <property type="term" value="F:polyprenol reductase activity"/>
    <property type="evidence" value="ECO:0007669"/>
    <property type="project" value="UniProtKB-UniRule"/>
</dbReference>
<evidence type="ECO:0000256" key="8">
    <source>
        <dbReference type="ARBA" id="ARBA00049427"/>
    </source>
</evidence>
<dbReference type="GO" id="GO:0006488">
    <property type="term" value="P:dolichol-linked oligosaccharide biosynthetic process"/>
    <property type="evidence" value="ECO:0007669"/>
    <property type="project" value="UniProtKB-UniRule"/>
</dbReference>
<evidence type="ECO:0000256" key="6">
    <source>
        <dbReference type="ARBA" id="ARBA00046320"/>
    </source>
</evidence>
<comment type="subcellular location">
    <subcellularLocation>
        <location evidence="1">Endomembrane system</location>
        <topology evidence="1">Multi-pass membrane protein</topology>
    </subcellularLocation>
    <subcellularLocation>
        <location evidence="9">Endoplasmic reticulum membrane</location>
    </subcellularLocation>
</comment>
<keyword evidence="5 9" id="KW-0472">Membrane</keyword>
<dbReference type="OrthoDB" id="5788137at2759"/>
<gene>
    <name evidence="11" type="ORF">GE061_007328</name>
</gene>
<protein>
    <recommendedName>
        <fullName evidence="7 9">Polyprenal reductase</fullName>
        <ecNumber evidence="2 9">1.3.1.94</ecNumber>
    </recommendedName>
</protein>
<dbReference type="PROSITE" id="PS50244">
    <property type="entry name" value="S5A_REDUCTASE"/>
    <property type="match status" value="1"/>
</dbReference>
<dbReference type="PANTHER" id="PTHR14624:SF0">
    <property type="entry name" value="POLYPRENOL REDUCTASE"/>
    <property type="match status" value="1"/>
</dbReference>
<comment type="function">
    <text evidence="9">Plays a key role in early steps of protein N-linked glycosylation by being involved in the conversion of polyprenol into dolichol. Acts as a polyprenal reductase that mediates the reduction of polyprenal into dolichal in a NADP-dependent mechanism. Dolichols are required for the synthesis of dolichol-linked monosaccharides and the oligosaccharide precursor used for N-glycosylation.</text>
</comment>
<feature type="transmembrane region" description="Helical" evidence="9">
    <location>
        <begin position="188"/>
        <end position="214"/>
    </location>
</feature>
<proteinExistence type="inferred from homology"/>
<organism evidence="11 12">
    <name type="scientific">Apolygus lucorum</name>
    <name type="common">Small green plant bug</name>
    <name type="synonym">Lygocoris lucorum</name>
    <dbReference type="NCBI Taxonomy" id="248454"/>
    <lineage>
        <taxon>Eukaryota</taxon>
        <taxon>Metazoa</taxon>
        <taxon>Ecdysozoa</taxon>
        <taxon>Arthropoda</taxon>
        <taxon>Hexapoda</taxon>
        <taxon>Insecta</taxon>
        <taxon>Pterygota</taxon>
        <taxon>Neoptera</taxon>
        <taxon>Paraneoptera</taxon>
        <taxon>Hemiptera</taxon>
        <taxon>Heteroptera</taxon>
        <taxon>Panheteroptera</taxon>
        <taxon>Cimicomorpha</taxon>
        <taxon>Miridae</taxon>
        <taxon>Mirini</taxon>
        <taxon>Apolygus</taxon>
    </lineage>
</organism>
<comment type="catalytic activity">
    <reaction evidence="8 9">
        <text>a di-trans,poly-cis-dolichal + NADP(+) = a di-trans,poly-cis-polyprenal + NADPH + H(+)</text>
        <dbReference type="Rhea" id="RHEA:80727"/>
        <dbReference type="Rhea" id="RHEA-COMP:19536"/>
        <dbReference type="Rhea" id="RHEA-COMP:19537"/>
        <dbReference type="ChEBI" id="CHEBI:15378"/>
        <dbReference type="ChEBI" id="CHEBI:57783"/>
        <dbReference type="ChEBI" id="CHEBI:58349"/>
        <dbReference type="ChEBI" id="CHEBI:231623"/>
        <dbReference type="ChEBI" id="CHEBI:231637"/>
        <dbReference type="EC" id="1.3.1.94"/>
    </reaction>
    <physiologicalReaction direction="right-to-left" evidence="8 9">
        <dbReference type="Rhea" id="RHEA:80729"/>
    </physiologicalReaction>
</comment>
<dbReference type="GO" id="GO:0016095">
    <property type="term" value="P:polyprenol catabolic process"/>
    <property type="evidence" value="ECO:0007669"/>
    <property type="project" value="UniProtKB-UniRule"/>
</dbReference>
<evidence type="ECO:0000256" key="4">
    <source>
        <dbReference type="ARBA" id="ARBA00022989"/>
    </source>
</evidence>
<feature type="transmembrane region" description="Helical" evidence="9">
    <location>
        <begin position="6"/>
        <end position="28"/>
    </location>
</feature>
<reference evidence="11" key="1">
    <citation type="journal article" date="2021" name="Mol. Ecol. Resour.">
        <title>Apolygus lucorum genome provides insights into omnivorousness and mesophyll feeding.</title>
        <authorList>
            <person name="Liu Y."/>
            <person name="Liu H."/>
            <person name="Wang H."/>
            <person name="Huang T."/>
            <person name="Liu B."/>
            <person name="Yang B."/>
            <person name="Yin L."/>
            <person name="Li B."/>
            <person name="Zhang Y."/>
            <person name="Zhang S."/>
            <person name="Jiang F."/>
            <person name="Zhang X."/>
            <person name="Ren Y."/>
            <person name="Wang B."/>
            <person name="Wang S."/>
            <person name="Lu Y."/>
            <person name="Wu K."/>
            <person name="Fan W."/>
            <person name="Wang G."/>
        </authorList>
    </citation>
    <scope>NUCLEOTIDE SEQUENCE</scope>
    <source>
        <strain evidence="11">12Hb</strain>
    </source>
</reference>
<dbReference type="GO" id="GO:0003865">
    <property type="term" value="F:3-oxo-5-alpha-steroid 4-dehydrogenase activity"/>
    <property type="evidence" value="ECO:0007669"/>
    <property type="project" value="TreeGrafter"/>
</dbReference>
<comment type="pathway">
    <text evidence="9">Protein modification; protein glycosylation.</text>
</comment>
<feature type="transmembrane region" description="Helical" evidence="9">
    <location>
        <begin position="66"/>
        <end position="91"/>
    </location>
</feature>
<dbReference type="Pfam" id="PF02544">
    <property type="entry name" value="Steroid_dh"/>
    <property type="match status" value="1"/>
</dbReference>
<evidence type="ECO:0000313" key="12">
    <source>
        <dbReference type="Proteomes" id="UP000466442"/>
    </source>
</evidence>
<evidence type="ECO:0000256" key="2">
    <source>
        <dbReference type="ARBA" id="ARBA00012522"/>
    </source>
</evidence>
<dbReference type="GO" id="GO:0160198">
    <property type="term" value="F:polyprenal reductase activity"/>
    <property type="evidence" value="ECO:0007669"/>
    <property type="project" value="UniProtKB-EC"/>
</dbReference>
<keyword evidence="3 9" id="KW-0812">Transmembrane</keyword>
<dbReference type="AlphaFoldDB" id="A0A6A4J2U1"/>
<evidence type="ECO:0000256" key="1">
    <source>
        <dbReference type="ARBA" id="ARBA00004127"/>
    </source>
</evidence>
<keyword evidence="9" id="KW-0521">NADP</keyword>
<keyword evidence="4 9" id="KW-1133">Transmembrane helix</keyword>
<keyword evidence="12" id="KW-1185">Reference proteome</keyword>
<keyword evidence="9" id="KW-0560">Oxidoreductase</keyword>
<evidence type="ECO:0000256" key="3">
    <source>
        <dbReference type="ARBA" id="ARBA00022692"/>
    </source>
</evidence>
<evidence type="ECO:0000259" key="10">
    <source>
        <dbReference type="Pfam" id="PF02544"/>
    </source>
</evidence>
<evidence type="ECO:0000256" key="9">
    <source>
        <dbReference type="RuleBase" id="RU367081"/>
    </source>
</evidence>
<dbReference type="EC" id="1.3.1.94" evidence="2 9"/>
<evidence type="ECO:0000313" key="11">
    <source>
        <dbReference type="EMBL" id="KAF6199302.1"/>
    </source>
</evidence>
<comment type="caution">
    <text evidence="11">The sequence shown here is derived from an EMBL/GenBank/DDBJ whole genome shotgun (WGS) entry which is preliminary data.</text>
</comment>
<name>A0A6A4J2U1_APOLU</name>
<dbReference type="InterPro" id="IPR039698">
    <property type="entry name" value="Dfg10/SRD5A3"/>
</dbReference>
<accession>A0A6A4J2U1</accession>
<sequence>MLSLLSLKVCFSLITFLTVFLGLLINFAENHLPVFVSQLYRYGKFSYKGNERNWTLQVPKSWFRHFYLFGSTYATLVFAVIVCLYLNYVAAPPSYLVYVLDVVDANRESNVSSAAVFVASFLLMIQCWRRCYETIFISVFSPGKMDVGHYFLGLIHYFGAVTAIAVEAPGFSNLGNSNISFRLNDLSLFQYAAMTAFLWAWIVQYDCACILANLRKNPKGEVVTVKHKIPQDRMFNLVSSPHLFCEIVMYSCLTVILWGNTTFPFILMWVLANQVETAFLTHWWYKSHFPNYPKSRRALVPFLL</sequence>
<feature type="transmembrane region" description="Helical" evidence="9">
    <location>
        <begin position="111"/>
        <end position="128"/>
    </location>
</feature>
<dbReference type="GO" id="GO:0005789">
    <property type="term" value="C:endoplasmic reticulum membrane"/>
    <property type="evidence" value="ECO:0007669"/>
    <property type="project" value="UniProtKB-SubCell"/>
</dbReference>
<evidence type="ECO:0000256" key="5">
    <source>
        <dbReference type="ARBA" id="ARBA00023136"/>
    </source>
</evidence>
<dbReference type="UniPathway" id="UPA00378"/>
<dbReference type="InterPro" id="IPR001104">
    <property type="entry name" value="3-oxo-5_a-steroid_4-DH_C"/>
</dbReference>
<feature type="transmembrane region" description="Helical" evidence="9">
    <location>
        <begin position="149"/>
        <end position="168"/>
    </location>
</feature>